<dbReference type="RefSeq" id="XP_018271311.1">
    <property type="nucleotide sequence ID" value="XM_018416753.1"/>
</dbReference>
<dbReference type="OMA" id="SIMIESH"/>
<feature type="region of interest" description="Disordered" evidence="1">
    <location>
        <begin position="364"/>
        <end position="384"/>
    </location>
</feature>
<feature type="compositionally biased region" description="Low complexity" evidence="1">
    <location>
        <begin position="634"/>
        <end position="647"/>
    </location>
</feature>
<feature type="compositionally biased region" description="Basic and acidic residues" evidence="1">
    <location>
        <begin position="171"/>
        <end position="204"/>
    </location>
</feature>
<sequence length="1547" mass="159175">MASTRLEHWFASVAPAEHASGLAVWLFGLELDARDDSSTPAAYELVERLAKHTFKTVRGGDPLTVQLVGPLDTARSKAAGVPEAYRESFEAGISEHVDTLLLTARTLPPPPVDLDAAFPVPAPRDALDAAINGTDRLPRSLFDLGTGYRAPHDVPQSRSELAEELRQAKLRADKGKERVDEDGAEGRVVQPDRDEVRPAEKVQEAVEEEAAGGEGEAEDRDPPGDALDEPLERADMPTPTTAVDTAAPEAVPPAADDRAPAPSASTATTALASPSPAGPSIPLPHLSIPSLAPTSRSRPQPLPLPARVPKPRPFLAATVSTFFRSPTWRTAHAHYRGTSSAVVAVEVAIARALAQGLGALGGAGGLEEDKAPEEGTGAPAVVEPAQTGPEEVVGPVAAVEAGAAVEEDGERVEVAVVAQDAAPEAVAPESTAAEPAVAEAPVVEDVDMSGDAPARSPSPSLVVAEAGSPAGAAAAGEDVVMRDADDVEQEVQEVKRAEEVGQGEQVDELEVQEIEVTEVVEEAQAAAASAAAPGDSRAHLASPSPSSRHSSPEFPLPSSSVGFSSLFHDSTDDDADAAASADLTAQAISDFVERDLASSVADEDEYVAEQLLSARTPTAATPTKQRAAAEVPDTPTASSARPASAARELVQAPHEQVDATAQPEPQGEQRAVELVVEEEAVVVESSEKGGAHEPHSPVQAGPSTSALASATSLEHFATSGEAFAMPVVAEEVRVEEEQEQELAAPAPSAAAGADSGSPDDSPVEDVVHETIEGVAETVAAELVATAVGEAVEPIAGAAIGEAVAELASDVAGGVVGEVVSEIVDAASAVIDSFAQHSASAAGSAAASAAGSPRAATRSSPRASSSVASPPRRRSQSMRWAPSIQGQTAVAQEPAGEAGREGTATVKTKSRRSLASTSPSRQGADLEQAAAQPARPPATSVNGASAVPNDPASAPTTRKARAPPSPRKVARSPPHDVFGPVATTSPSTSAGPTAAVGRKKGAAIHDSTRASTSSARSGKAAPAPKPVRSTGPALRRKRNFLVFDGVEIPVRSTSRPSRKQAVVPVRDPQPSTSAAPAPRARAGSSSAPRSTKRKRESLSRAPSNGQSRQREPVAPSSRRRTSSSRALVAEAASDSDDPLSRPEPLASTSRVTLAAQESDGDDAEVAMMLSPKAKTSNERRHESSSVQQSNEEGQNQDVESSPVVVAPASSSRKVSGRKRVIPSSSPPPVEDAAPPSKKPRRSVAIASPPPPADRRPARQPSLAGTVRSSATSSAAPHQSPSTPFTPFTPATAPPSSATVRDSEREPVAESSSARPKRAPKSADRWWDLQRGSNAGGSASSGKKRARDDEYDGEEDGEREGQRMKPRKPAKRKAPVAAQQAAARARAAAKSASNSVRAEDDDEDDDDDPLSMSHAPAVQHKKPAAARSPSPALIESSPPVVLAATAAAAPKQRRKQTIDVVVPSRKTSSSARERKPAAAPPPPQGRPRAKARASGVAAVHKVVAAAARPKVNGKGKGKGRAVGTSEEESVFEASSSEDEGSEESSEDED</sequence>
<feature type="compositionally biased region" description="Polar residues" evidence="1">
    <location>
        <begin position="1265"/>
        <end position="1277"/>
    </location>
</feature>
<feature type="compositionally biased region" description="Low complexity" evidence="1">
    <location>
        <begin position="1069"/>
        <end position="1088"/>
    </location>
</feature>
<feature type="compositionally biased region" description="Low complexity" evidence="1">
    <location>
        <begin position="1197"/>
        <end position="1212"/>
    </location>
</feature>
<feature type="compositionally biased region" description="Acidic residues" evidence="1">
    <location>
        <begin position="1523"/>
        <end position="1547"/>
    </location>
</feature>
<feature type="region of interest" description="Disordered" evidence="1">
    <location>
        <begin position="681"/>
        <end position="705"/>
    </location>
</feature>
<feature type="compositionally biased region" description="Low complexity" evidence="1">
    <location>
        <begin position="850"/>
        <end position="869"/>
    </location>
</feature>
<dbReference type="OrthoDB" id="2528416at2759"/>
<feature type="compositionally biased region" description="Low complexity" evidence="1">
    <location>
        <begin position="539"/>
        <end position="549"/>
    </location>
</feature>
<feature type="compositionally biased region" description="Acidic residues" evidence="1">
    <location>
        <begin position="1397"/>
        <end position="1407"/>
    </location>
</feature>
<dbReference type="EMBL" id="KQ474078">
    <property type="protein sequence ID" value="KPV75262.1"/>
    <property type="molecule type" value="Genomic_DNA"/>
</dbReference>
<feature type="compositionally biased region" description="Acidic residues" evidence="1">
    <location>
        <begin position="1347"/>
        <end position="1356"/>
    </location>
</feature>
<feature type="compositionally biased region" description="Pro residues" evidence="1">
    <location>
        <begin position="300"/>
        <end position="310"/>
    </location>
</feature>
<feature type="compositionally biased region" description="Basic residues" evidence="1">
    <location>
        <begin position="1362"/>
        <end position="1372"/>
    </location>
</feature>
<feature type="region of interest" description="Disordered" evidence="1">
    <location>
        <begin position="734"/>
        <end position="764"/>
    </location>
</feature>
<feature type="compositionally biased region" description="Low complexity" evidence="1">
    <location>
        <begin position="1329"/>
        <end position="1339"/>
    </location>
</feature>
<dbReference type="Proteomes" id="UP000053890">
    <property type="component" value="Unassembled WGS sequence"/>
</dbReference>
<dbReference type="GeneID" id="28977201"/>
<feature type="region of interest" description="Disordered" evidence="1">
    <location>
        <begin position="612"/>
        <end position="669"/>
    </location>
</feature>
<feature type="compositionally biased region" description="Basic and acidic residues" evidence="1">
    <location>
        <begin position="685"/>
        <end position="695"/>
    </location>
</feature>
<feature type="compositionally biased region" description="Low complexity" evidence="1">
    <location>
        <begin position="978"/>
        <end position="995"/>
    </location>
</feature>
<feature type="region of interest" description="Disordered" evidence="1">
    <location>
        <begin position="850"/>
        <end position="1547"/>
    </location>
</feature>
<feature type="compositionally biased region" description="Low complexity" evidence="1">
    <location>
        <begin position="464"/>
        <end position="476"/>
    </location>
</feature>
<evidence type="ECO:0000256" key="1">
    <source>
        <dbReference type="SAM" id="MobiDB-lite"/>
    </source>
</evidence>
<name>A0A194S3U3_RHOGW</name>
<feature type="compositionally biased region" description="Acidic residues" evidence="1">
    <location>
        <begin position="205"/>
        <end position="219"/>
    </location>
</feature>
<feature type="compositionally biased region" description="Low complexity" evidence="1">
    <location>
        <begin position="1373"/>
        <end position="1394"/>
    </location>
</feature>
<accession>A0A194S3U3</accession>
<evidence type="ECO:0000313" key="2">
    <source>
        <dbReference type="EMBL" id="KPV75262.1"/>
    </source>
</evidence>
<feature type="compositionally biased region" description="Polar residues" evidence="1">
    <location>
        <begin position="1183"/>
        <end position="1196"/>
    </location>
</feature>
<reference evidence="2 3" key="1">
    <citation type="journal article" date="2015" name="Front. Microbiol.">
        <title>Genome sequence of the plant growth promoting endophytic yeast Rhodotorula graminis WP1.</title>
        <authorList>
            <person name="Firrincieli A."/>
            <person name="Otillar R."/>
            <person name="Salamov A."/>
            <person name="Schmutz J."/>
            <person name="Khan Z."/>
            <person name="Redman R.S."/>
            <person name="Fleck N.D."/>
            <person name="Lindquist E."/>
            <person name="Grigoriev I.V."/>
            <person name="Doty S.L."/>
        </authorList>
    </citation>
    <scope>NUCLEOTIDE SEQUENCE [LARGE SCALE GENOMIC DNA]</scope>
    <source>
        <strain evidence="2 3">WP1</strain>
    </source>
</reference>
<feature type="compositionally biased region" description="Low complexity" evidence="1">
    <location>
        <begin position="1278"/>
        <end position="1297"/>
    </location>
</feature>
<dbReference type="STRING" id="578459.A0A194S3U3"/>
<evidence type="ECO:0000313" key="3">
    <source>
        <dbReference type="Proteomes" id="UP000053890"/>
    </source>
</evidence>
<feature type="region of interest" description="Disordered" evidence="1">
    <location>
        <begin position="447"/>
        <end position="507"/>
    </location>
</feature>
<feature type="compositionally biased region" description="Low complexity" evidence="1">
    <location>
        <begin position="1490"/>
        <end position="1505"/>
    </location>
</feature>
<feature type="compositionally biased region" description="Low complexity" evidence="1">
    <location>
        <begin position="283"/>
        <end position="293"/>
    </location>
</feature>
<protein>
    <submittedName>
        <fullName evidence="2">Uncharacterized protein</fullName>
    </submittedName>
</protein>
<gene>
    <name evidence="2" type="ORF">RHOBADRAFT_53259</name>
</gene>
<keyword evidence="3" id="KW-1185">Reference proteome</keyword>
<feature type="compositionally biased region" description="Low complexity" evidence="1">
    <location>
        <begin position="236"/>
        <end position="275"/>
    </location>
</feature>
<feature type="compositionally biased region" description="Polar residues" evidence="1">
    <location>
        <begin position="613"/>
        <end position="624"/>
    </location>
</feature>
<feature type="region of interest" description="Disordered" evidence="1">
    <location>
        <begin position="171"/>
        <end position="310"/>
    </location>
</feature>
<organism evidence="2 3">
    <name type="scientific">Rhodotorula graminis (strain WP1)</name>
    <dbReference type="NCBI Taxonomy" id="578459"/>
    <lineage>
        <taxon>Eukaryota</taxon>
        <taxon>Fungi</taxon>
        <taxon>Dikarya</taxon>
        <taxon>Basidiomycota</taxon>
        <taxon>Pucciniomycotina</taxon>
        <taxon>Microbotryomycetes</taxon>
        <taxon>Sporidiobolales</taxon>
        <taxon>Sporidiobolaceae</taxon>
        <taxon>Rhodotorula</taxon>
    </lineage>
</organism>
<feature type="compositionally biased region" description="Low complexity" evidence="1">
    <location>
        <begin position="741"/>
        <end position="760"/>
    </location>
</feature>
<proteinExistence type="predicted"/>
<feature type="region of interest" description="Disordered" evidence="1">
    <location>
        <begin position="525"/>
        <end position="578"/>
    </location>
</feature>